<reference evidence="2" key="3">
    <citation type="submission" date="2015-06" db="UniProtKB">
        <authorList>
            <consortium name="EnsemblMetazoa"/>
        </authorList>
    </citation>
    <scope>IDENTIFICATION</scope>
</reference>
<reference evidence="1 3" key="2">
    <citation type="journal article" date="2013" name="Nature">
        <title>Insights into bilaterian evolution from three spiralian genomes.</title>
        <authorList>
            <person name="Simakov O."/>
            <person name="Marletaz F."/>
            <person name="Cho S.J."/>
            <person name="Edsinger-Gonzales E."/>
            <person name="Havlak P."/>
            <person name="Hellsten U."/>
            <person name="Kuo D.H."/>
            <person name="Larsson T."/>
            <person name="Lv J."/>
            <person name="Arendt D."/>
            <person name="Savage R."/>
            <person name="Osoegawa K."/>
            <person name="de Jong P."/>
            <person name="Grimwood J."/>
            <person name="Chapman J.A."/>
            <person name="Shapiro H."/>
            <person name="Aerts A."/>
            <person name="Otillar R.P."/>
            <person name="Terry A.Y."/>
            <person name="Boore J.L."/>
            <person name="Grigoriev I.V."/>
            <person name="Lindberg D.R."/>
            <person name="Seaver E.C."/>
            <person name="Weisblat D.A."/>
            <person name="Putnam N.H."/>
            <person name="Rokhsar D.S."/>
        </authorList>
    </citation>
    <scope>NUCLEOTIDE SEQUENCE</scope>
</reference>
<dbReference type="InParanoid" id="T1F6I9"/>
<dbReference type="EMBL" id="KB096551">
    <property type="protein sequence ID" value="ESO04102.1"/>
    <property type="molecule type" value="Genomic_DNA"/>
</dbReference>
<dbReference type="Proteomes" id="UP000015101">
    <property type="component" value="Unassembled WGS sequence"/>
</dbReference>
<evidence type="ECO:0000313" key="1">
    <source>
        <dbReference type="EMBL" id="ESO04102.1"/>
    </source>
</evidence>
<sequence length="219" mass="24624">MLAEILTEKSHDFTYAPDKIAYESKMSSSLIESGSCANTIKEMPLSSDIQINVNKPDLNVINTVDNMKKKKTNKYQLKRRLSSRLNNTKQITKFDGDDKVSSIKCPKQNDHADESNGKYEKIVLKINKMHILPMKNNEDNSEYTINNDFDMLLTSGECQNLPVKVVTDDSCELNNKLLSAPELMLSKTSDKLYSDSSIDDVAVSSMNGNQTIFINLTVL</sequence>
<dbReference type="EMBL" id="AMQM01004471">
    <property type="status" value="NOT_ANNOTATED_CDS"/>
    <property type="molecule type" value="Genomic_DNA"/>
</dbReference>
<dbReference type="KEGG" id="hro:HELRODRAFT_173189"/>
<organism evidence="2 3">
    <name type="scientific">Helobdella robusta</name>
    <name type="common">Californian leech</name>
    <dbReference type="NCBI Taxonomy" id="6412"/>
    <lineage>
        <taxon>Eukaryota</taxon>
        <taxon>Metazoa</taxon>
        <taxon>Spiralia</taxon>
        <taxon>Lophotrochozoa</taxon>
        <taxon>Annelida</taxon>
        <taxon>Clitellata</taxon>
        <taxon>Hirudinea</taxon>
        <taxon>Rhynchobdellida</taxon>
        <taxon>Glossiphoniidae</taxon>
        <taxon>Helobdella</taxon>
    </lineage>
</organism>
<dbReference type="GeneID" id="20204438"/>
<dbReference type="CTD" id="20204438"/>
<accession>T1F6I9</accession>
<evidence type="ECO:0000313" key="3">
    <source>
        <dbReference type="Proteomes" id="UP000015101"/>
    </source>
</evidence>
<gene>
    <name evidence="2" type="primary">20204438</name>
    <name evidence="1" type="ORF">HELRODRAFT_173189</name>
</gene>
<dbReference type="HOGENOM" id="CLU_1262774_0_0_1"/>
<proteinExistence type="predicted"/>
<keyword evidence="3" id="KW-1185">Reference proteome</keyword>
<dbReference type="AlphaFoldDB" id="T1F6I9"/>
<evidence type="ECO:0000313" key="2">
    <source>
        <dbReference type="EnsemblMetazoa" id="HelroP173189"/>
    </source>
</evidence>
<name>T1F6I9_HELRO</name>
<protein>
    <submittedName>
        <fullName evidence="1 2">Uncharacterized protein</fullName>
    </submittedName>
</protein>
<dbReference type="EnsemblMetazoa" id="HelroT173189">
    <property type="protein sequence ID" value="HelroP173189"/>
    <property type="gene ID" value="HelroG173189"/>
</dbReference>
<reference evidence="3" key="1">
    <citation type="submission" date="2012-12" db="EMBL/GenBank/DDBJ databases">
        <authorList>
            <person name="Hellsten U."/>
            <person name="Grimwood J."/>
            <person name="Chapman J.A."/>
            <person name="Shapiro H."/>
            <person name="Aerts A."/>
            <person name="Otillar R.P."/>
            <person name="Terry A.Y."/>
            <person name="Boore J.L."/>
            <person name="Simakov O."/>
            <person name="Marletaz F."/>
            <person name="Cho S.-J."/>
            <person name="Edsinger-Gonzales E."/>
            <person name="Havlak P."/>
            <person name="Kuo D.-H."/>
            <person name="Larsson T."/>
            <person name="Lv J."/>
            <person name="Arendt D."/>
            <person name="Savage R."/>
            <person name="Osoegawa K."/>
            <person name="de Jong P."/>
            <person name="Lindberg D.R."/>
            <person name="Seaver E.C."/>
            <person name="Weisblat D.A."/>
            <person name="Putnam N.H."/>
            <person name="Grigoriev I.V."/>
            <person name="Rokhsar D.S."/>
        </authorList>
    </citation>
    <scope>NUCLEOTIDE SEQUENCE</scope>
</reference>
<dbReference type="RefSeq" id="XP_009018038.1">
    <property type="nucleotide sequence ID" value="XM_009019790.1"/>
</dbReference>